<evidence type="ECO:0008006" key="3">
    <source>
        <dbReference type="Google" id="ProtNLM"/>
    </source>
</evidence>
<dbReference type="RefSeq" id="WP_387882750.1">
    <property type="nucleotide sequence ID" value="NZ_JBIAWJ010000001.1"/>
</dbReference>
<reference evidence="1 2" key="1">
    <citation type="submission" date="2024-10" db="EMBL/GenBank/DDBJ databases">
        <title>The Natural Products Discovery Center: Release of the First 8490 Sequenced Strains for Exploring Actinobacteria Biosynthetic Diversity.</title>
        <authorList>
            <person name="Kalkreuter E."/>
            <person name="Kautsar S.A."/>
            <person name="Yang D."/>
            <person name="Bader C.D."/>
            <person name="Teijaro C.N."/>
            <person name="Fluegel L."/>
            <person name="Davis C.M."/>
            <person name="Simpson J.R."/>
            <person name="Lauterbach L."/>
            <person name="Steele A.D."/>
            <person name="Gui C."/>
            <person name="Meng S."/>
            <person name="Li G."/>
            <person name="Viehrig K."/>
            <person name="Ye F."/>
            <person name="Su P."/>
            <person name="Kiefer A.F."/>
            <person name="Nichols A."/>
            <person name="Cepeda A.J."/>
            <person name="Yan W."/>
            <person name="Fan B."/>
            <person name="Jiang Y."/>
            <person name="Adhikari A."/>
            <person name="Zheng C.-J."/>
            <person name="Schuster L."/>
            <person name="Cowan T.M."/>
            <person name="Smanski M.J."/>
            <person name="Chevrette M.G."/>
            <person name="De Carvalho L.P.S."/>
            <person name="Shen B."/>
        </authorList>
    </citation>
    <scope>NUCLEOTIDE SEQUENCE [LARGE SCALE GENOMIC DNA]</scope>
    <source>
        <strain evidence="1 2">NPDC001390</strain>
    </source>
</reference>
<protein>
    <recommendedName>
        <fullName evidence="3">DUF222 domain-containing protein</fullName>
    </recommendedName>
</protein>
<gene>
    <name evidence="1" type="ORF">ACFY1D_01805</name>
</gene>
<proteinExistence type="predicted"/>
<accession>A0ABW6UE06</accession>
<organism evidence="1 2">
    <name type="scientific">Streptomyces bluensis</name>
    <dbReference type="NCBI Taxonomy" id="33897"/>
    <lineage>
        <taxon>Bacteria</taxon>
        <taxon>Bacillati</taxon>
        <taxon>Actinomycetota</taxon>
        <taxon>Actinomycetes</taxon>
        <taxon>Kitasatosporales</taxon>
        <taxon>Streptomycetaceae</taxon>
        <taxon>Streptomyces</taxon>
    </lineage>
</organism>
<sequence>MAVMTDVLVPALEDACEAHASVADRFRSDATLTPPGVHRQQLESQTADTEQNLERIEHRVRQIRPGGLVDDTRRIVRDVTGRALRVSVLPMEVGMTVVAGLLRGQAPGDERQLLRKAQDEYAAAARALAACRAGQSIAEQLDDRETADLLALMRHQNEELLEALEDRVGQRARDVAAVASGQRPARLQPGEREGLLVALPRAVRTALEPFRAALRTSTRRMAATAEGAWWEMPDTTGAANEVQGMGSRERDLPIPGFSQLGVNEIQQSLRGLSQRELTVIEGYERTHAGRRGVLNSIERLREPEPWPGYDAMDPEHIQLHLRDVPDDVARQALEYERRHQQRRTVINAVEERAPM</sequence>
<evidence type="ECO:0000313" key="1">
    <source>
        <dbReference type="EMBL" id="MFF4520203.1"/>
    </source>
</evidence>
<dbReference type="EMBL" id="JBIAWJ010000001">
    <property type="protein sequence ID" value="MFF4520203.1"/>
    <property type="molecule type" value="Genomic_DNA"/>
</dbReference>
<keyword evidence="2" id="KW-1185">Reference proteome</keyword>
<dbReference type="Proteomes" id="UP001602058">
    <property type="component" value="Unassembled WGS sequence"/>
</dbReference>
<name>A0ABW6UE06_9ACTN</name>
<evidence type="ECO:0000313" key="2">
    <source>
        <dbReference type="Proteomes" id="UP001602058"/>
    </source>
</evidence>
<comment type="caution">
    <text evidence="1">The sequence shown here is derived from an EMBL/GenBank/DDBJ whole genome shotgun (WGS) entry which is preliminary data.</text>
</comment>